<protein>
    <recommendedName>
        <fullName evidence="2">diguanylate cyclase</fullName>
        <ecNumber evidence="2">2.7.7.65</ecNumber>
    </recommendedName>
</protein>
<dbReference type="PANTHER" id="PTHR45138:SF9">
    <property type="entry name" value="DIGUANYLATE CYCLASE DGCM-RELATED"/>
    <property type="match status" value="1"/>
</dbReference>
<evidence type="ECO:0000259" key="6">
    <source>
        <dbReference type="PROSITE" id="PS50887"/>
    </source>
</evidence>
<dbReference type="FunFam" id="3.30.70.270:FF:000001">
    <property type="entry name" value="Diguanylate cyclase domain protein"/>
    <property type="match status" value="1"/>
</dbReference>
<dbReference type="Pfam" id="PF07494">
    <property type="entry name" value="Reg_prop"/>
    <property type="match status" value="3"/>
</dbReference>
<sequence>MPRVPRAGGWLVWVLAWLLGIAPAWAGDPWAPFDLPWFDRVGVTDGLPHAITTSVVQDSRGLIWIGTMGGLVRYDGFRTQVYTQRNDDRGLPDAYVRCLLALPDGALLIGTGAGGLVRFQPGDETFHRYPTGAGGVADRKIYALTSDGAGGVLIASERGLDRLDLARDRIEHIDTGKAAAPRDFSALRDRAGNLWLGNDRGLFVRWAGQSGFVRVEAQGAIAQVLADQVWALREDREGRLWVGTLELGVVYRDRDGSWHALPGFSGSQSDGARRATVRDILETSSGALWFATDGNGVITYVPGEATVRELVHDAAMPSSLPGDAVRGLFEDRSGNVWAATDLGVAHANLLARRVFTLQPSMQSEHALANVSVRGIFVDSHGRIWLGLGAGHIDVIDLATASIRHLELGGRQRRRDVQAFAEAADGSIWVGTQGLARVDPQTFAVQGAILPQLDRVPVLHLLADGDALLIGTYDGLYRYEPASGALAHIEHVANDPGSLASSTVRQITRVNGAYWYLTSRGISIATAADQRSGFVNLLPDPADPDALPGNQLDSLAVDARGRIWVGTAAGLAWLNSARPPYRFHTLHMADGLGSDSINAVLPDAHGNVWASLPNGIARVDGATLHAQTLGVRDGLRVSSYIYAAAARAPSGELLFGGLGGLTVIRPDWQSPPRTEPVLAITRLTVNEQVQPIGSLPPPGGSLTLAPEERNLRVAFALLDYQAQGETVYSYRLDGFDQDWIAVPLGMRPYANYTNLPHGSYPLRLRAVTRGLEGRTYETVLHVSIQPRWYETPAAALFGLLLLLAGIVVLVQLRTVYLRRQARQLQERIDRHTLELRAANQRLDELASTDELTGVYNRRRFLALLEEVRQRTPAGHACLLLLDLDHFKRINDSRGHIAGDAVIRQVAQTLVSTCRKGDLVGRYGGEELVVCLPDCELAQGIALAERIRQALAELRVLHGGVSITVTASIGVAAHREGESLTQWLARADEALYEAKRDGRNRCAVAA</sequence>
<evidence type="ECO:0000256" key="4">
    <source>
        <dbReference type="SAM" id="Coils"/>
    </source>
</evidence>
<comment type="catalytic activity">
    <reaction evidence="3">
        <text>2 GTP = 3',3'-c-di-GMP + 2 diphosphate</text>
        <dbReference type="Rhea" id="RHEA:24898"/>
        <dbReference type="ChEBI" id="CHEBI:33019"/>
        <dbReference type="ChEBI" id="CHEBI:37565"/>
        <dbReference type="ChEBI" id="CHEBI:58805"/>
        <dbReference type="EC" id="2.7.7.65"/>
    </reaction>
</comment>
<dbReference type="KEGG" id="rbd:ALSL_1535"/>
<name>A0A2Z6E609_9GAMM</name>
<evidence type="ECO:0000256" key="1">
    <source>
        <dbReference type="ARBA" id="ARBA00001946"/>
    </source>
</evidence>
<evidence type="ECO:0000256" key="3">
    <source>
        <dbReference type="ARBA" id="ARBA00034247"/>
    </source>
</evidence>
<dbReference type="SMART" id="SM00267">
    <property type="entry name" value="GGDEF"/>
    <property type="match status" value="1"/>
</dbReference>
<feature type="coiled-coil region" evidence="4">
    <location>
        <begin position="820"/>
        <end position="847"/>
    </location>
</feature>
<keyword evidence="4" id="KW-0175">Coiled coil</keyword>
<feature type="domain" description="GGDEF" evidence="6">
    <location>
        <begin position="873"/>
        <end position="1004"/>
    </location>
</feature>
<dbReference type="InterPro" id="IPR011110">
    <property type="entry name" value="Reg_prop"/>
</dbReference>
<accession>A0A2Z6E609</accession>
<dbReference type="GO" id="GO:0052621">
    <property type="term" value="F:diguanylate cyclase activity"/>
    <property type="evidence" value="ECO:0007669"/>
    <property type="project" value="UniProtKB-EC"/>
</dbReference>
<comment type="cofactor">
    <cofactor evidence="1">
        <name>Mg(2+)</name>
        <dbReference type="ChEBI" id="CHEBI:18420"/>
    </cofactor>
</comment>
<dbReference type="GO" id="GO:0005886">
    <property type="term" value="C:plasma membrane"/>
    <property type="evidence" value="ECO:0007669"/>
    <property type="project" value="TreeGrafter"/>
</dbReference>
<dbReference type="SUPFAM" id="SSF63829">
    <property type="entry name" value="Calcium-dependent phosphotriesterase"/>
    <property type="match status" value="2"/>
</dbReference>
<reference evidence="8" key="2">
    <citation type="submission" date="2018-06" db="EMBL/GenBank/DDBJ databases">
        <title>Genome sequence of Rhodanobacteraceae bacterium strain Dysh456.</title>
        <authorList>
            <person name="Fukui M."/>
        </authorList>
    </citation>
    <scope>NUCLEOTIDE SEQUENCE [LARGE SCALE GENOMIC DNA]</scope>
    <source>
        <strain evidence="8">Dysh456</strain>
    </source>
</reference>
<dbReference type="SUPFAM" id="SSF101898">
    <property type="entry name" value="NHL repeat"/>
    <property type="match status" value="1"/>
</dbReference>
<dbReference type="Gene3D" id="2.130.10.10">
    <property type="entry name" value="YVTN repeat-like/Quinoprotein amine dehydrogenase"/>
    <property type="match status" value="2"/>
</dbReference>
<keyword evidence="5" id="KW-1133">Transmembrane helix</keyword>
<evidence type="ECO:0000313" key="7">
    <source>
        <dbReference type="EMBL" id="BBD80191.1"/>
    </source>
</evidence>
<dbReference type="Pfam" id="PF07495">
    <property type="entry name" value="Y_Y_Y"/>
    <property type="match status" value="1"/>
</dbReference>
<dbReference type="InterPro" id="IPR015943">
    <property type="entry name" value="WD40/YVTN_repeat-like_dom_sf"/>
</dbReference>
<evidence type="ECO:0000256" key="5">
    <source>
        <dbReference type="SAM" id="Phobius"/>
    </source>
</evidence>
<dbReference type="AlphaFoldDB" id="A0A2Z6E609"/>
<dbReference type="NCBIfam" id="TIGR00254">
    <property type="entry name" value="GGDEF"/>
    <property type="match status" value="1"/>
</dbReference>
<dbReference type="InterPro" id="IPR029787">
    <property type="entry name" value="Nucleotide_cyclase"/>
</dbReference>
<dbReference type="InterPro" id="IPR043128">
    <property type="entry name" value="Rev_trsase/Diguanyl_cyclase"/>
</dbReference>
<dbReference type="InterPro" id="IPR000160">
    <property type="entry name" value="GGDEF_dom"/>
</dbReference>
<dbReference type="PANTHER" id="PTHR45138">
    <property type="entry name" value="REGULATORY COMPONENTS OF SENSORY TRANSDUCTION SYSTEM"/>
    <property type="match status" value="1"/>
</dbReference>
<evidence type="ECO:0000313" key="8">
    <source>
        <dbReference type="Proteomes" id="UP000270530"/>
    </source>
</evidence>
<dbReference type="GO" id="GO:0043709">
    <property type="term" value="P:cell adhesion involved in single-species biofilm formation"/>
    <property type="evidence" value="ECO:0007669"/>
    <property type="project" value="TreeGrafter"/>
</dbReference>
<dbReference type="InterPro" id="IPR050469">
    <property type="entry name" value="Diguanylate_Cyclase"/>
</dbReference>
<dbReference type="InterPro" id="IPR013783">
    <property type="entry name" value="Ig-like_fold"/>
</dbReference>
<dbReference type="PROSITE" id="PS50887">
    <property type="entry name" value="GGDEF"/>
    <property type="match status" value="1"/>
</dbReference>
<evidence type="ECO:0000256" key="2">
    <source>
        <dbReference type="ARBA" id="ARBA00012528"/>
    </source>
</evidence>
<reference evidence="8" key="1">
    <citation type="submission" date="2018-04" db="EMBL/GenBank/DDBJ databases">
        <authorList>
            <person name="Watanabe M."/>
            <person name="Kojima H."/>
        </authorList>
    </citation>
    <scope>NUCLEOTIDE SEQUENCE [LARGE SCALE GENOMIC DNA]</scope>
    <source>
        <strain evidence="8">Dysh456</strain>
    </source>
</reference>
<keyword evidence="8" id="KW-1185">Reference proteome</keyword>
<dbReference type="Gene3D" id="3.30.70.270">
    <property type="match status" value="1"/>
</dbReference>
<proteinExistence type="predicted"/>
<organism evidence="7 8">
    <name type="scientific">Aerosticca soli</name>
    <dbReference type="NCBI Taxonomy" id="2010829"/>
    <lineage>
        <taxon>Bacteria</taxon>
        <taxon>Pseudomonadati</taxon>
        <taxon>Pseudomonadota</taxon>
        <taxon>Gammaproteobacteria</taxon>
        <taxon>Lysobacterales</taxon>
        <taxon>Rhodanobacteraceae</taxon>
        <taxon>Aerosticca</taxon>
    </lineage>
</organism>
<dbReference type="EC" id="2.7.7.65" evidence="2"/>
<gene>
    <name evidence="7" type="ORF">ALSL_1535</name>
</gene>
<dbReference type="InterPro" id="IPR011123">
    <property type="entry name" value="Y_Y_Y"/>
</dbReference>
<dbReference type="Pfam" id="PF00990">
    <property type="entry name" value="GGDEF"/>
    <property type="match status" value="1"/>
</dbReference>
<dbReference type="CDD" id="cd01949">
    <property type="entry name" value="GGDEF"/>
    <property type="match status" value="1"/>
</dbReference>
<feature type="transmembrane region" description="Helical" evidence="5">
    <location>
        <begin position="792"/>
        <end position="811"/>
    </location>
</feature>
<dbReference type="SUPFAM" id="SSF55073">
    <property type="entry name" value="Nucleotide cyclase"/>
    <property type="match status" value="1"/>
</dbReference>
<dbReference type="GO" id="GO:1902201">
    <property type="term" value="P:negative regulation of bacterial-type flagellum-dependent cell motility"/>
    <property type="evidence" value="ECO:0007669"/>
    <property type="project" value="TreeGrafter"/>
</dbReference>
<keyword evidence="5" id="KW-0472">Membrane</keyword>
<keyword evidence="5" id="KW-0812">Transmembrane</keyword>
<dbReference type="Gene3D" id="2.60.40.10">
    <property type="entry name" value="Immunoglobulins"/>
    <property type="match status" value="1"/>
</dbReference>
<dbReference type="EMBL" id="AP018560">
    <property type="protein sequence ID" value="BBD80191.1"/>
    <property type="molecule type" value="Genomic_DNA"/>
</dbReference>
<dbReference type="Proteomes" id="UP000270530">
    <property type="component" value="Chromosome"/>
</dbReference>